<protein>
    <recommendedName>
        <fullName evidence="1">Transglutaminase-like domain-containing protein</fullName>
    </recommendedName>
</protein>
<accession>A0A074LDE5</accession>
<dbReference type="AlphaFoldDB" id="A0A074LDE5"/>
<comment type="caution">
    <text evidence="2">The sequence shown here is derived from an EMBL/GenBank/DDBJ whole genome shotgun (WGS) entry which is preliminary data.</text>
</comment>
<dbReference type="PROSITE" id="PS51257">
    <property type="entry name" value="PROKAR_LIPOPROTEIN"/>
    <property type="match status" value="1"/>
</dbReference>
<dbReference type="STRING" id="1048983.EL17_21770"/>
<dbReference type="Pfam" id="PF01841">
    <property type="entry name" value="Transglut_core"/>
    <property type="match status" value="1"/>
</dbReference>
<dbReference type="Gene3D" id="3.10.620.30">
    <property type="match status" value="1"/>
</dbReference>
<evidence type="ECO:0000313" key="2">
    <source>
        <dbReference type="EMBL" id="KEO71812.1"/>
    </source>
</evidence>
<reference evidence="2 3" key="1">
    <citation type="submission" date="2014-04" db="EMBL/GenBank/DDBJ databases">
        <title>Characterization and application of a salt tolerant electro-active bacterium.</title>
        <authorList>
            <person name="Yang L."/>
            <person name="Wei S."/>
            <person name="Tay Q.X.M."/>
        </authorList>
    </citation>
    <scope>NUCLEOTIDE SEQUENCE [LARGE SCALE GENOMIC DNA]</scope>
    <source>
        <strain evidence="2 3">LY1</strain>
    </source>
</reference>
<sequence length="275" mass="31341">MKRVITLCLTILFFGSCNSDFNELQFDTILTNTDLQILYEQNRNNEYLKSLRSKFPIDSLIVGAKTDSERVKKILFWVHNQWKHDGNNEPLKDDAISILDEVKEGKNFRCVEYGIVTSACLNAVGLKTRTLGLKTADVETRKSGAGHVASEVFLNDLNKWVFIDAQWDVIPVLNNTPLNAVEFQQALASNNEELEIQSSKTSKDLYAKWIFPYLFYFDIAFDNTEGVNFQRKTIEGKPKLMLVPGGAPTPTIFQRKNKINAYYTNSINDFYAAPE</sequence>
<dbReference type="OrthoDB" id="8595007at2"/>
<name>A0A074LDE5_9BACT</name>
<proteinExistence type="predicted"/>
<dbReference type="RefSeq" id="WP_051720330.1">
    <property type="nucleotide sequence ID" value="NZ_JMIH01000039.1"/>
</dbReference>
<feature type="domain" description="Transglutaminase-like" evidence="1">
    <location>
        <begin position="60"/>
        <end position="165"/>
    </location>
</feature>
<gene>
    <name evidence="2" type="ORF">EL17_21770</name>
</gene>
<dbReference type="SUPFAM" id="SSF54001">
    <property type="entry name" value="Cysteine proteinases"/>
    <property type="match status" value="1"/>
</dbReference>
<evidence type="ECO:0000313" key="3">
    <source>
        <dbReference type="Proteomes" id="UP000027821"/>
    </source>
</evidence>
<dbReference type="EMBL" id="JMIH01000039">
    <property type="protein sequence ID" value="KEO71812.1"/>
    <property type="molecule type" value="Genomic_DNA"/>
</dbReference>
<dbReference type="InterPro" id="IPR038765">
    <property type="entry name" value="Papain-like_cys_pep_sf"/>
</dbReference>
<dbReference type="InterPro" id="IPR002931">
    <property type="entry name" value="Transglutaminase-like"/>
</dbReference>
<organism evidence="2 3">
    <name type="scientific">Anditalea andensis</name>
    <dbReference type="NCBI Taxonomy" id="1048983"/>
    <lineage>
        <taxon>Bacteria</taxon>
        <taxon>Pseudomonadati</taxon>
        <taxon>Bacteroidota</taxon>
        <taxon>Cytophagia</taxon>
        <taxon>Cytophagales</taxon>
        <taxon>Cytophagaceae</taxon>
        <taxon>Anditalea</taxon>
    </lineage>
</organism>
<evidence type="ECO:0000259" key="1">
    <source>
        <dbReference type="Pfam" id="PF01841"/>
    </source>
</evidence>
<dbReference type="eggNOG" id="COG1305">
    <property type="taxonomic scope" value="Bacteria"/>
</dbReference>
<dbReference type="Proteomes" id="UP000027821">
    <property type="component" value="Unassembled WGS sequence"/>
</dbReference>
<keyword evidence="3" id="KW-1185">Reference proteome</keyword>